<sequence>MGHSGFANRWEETSWRRSKPAFNESLSLVSIKRRFRSRHSSSVSLGRDGNELVK</sequence>
<dbReference type="AlphaFoldDB" id="F2AN86"/>
<dbReference type="Proteomes" id="UP000006222">
    <property type="component" value="Unassembled WGS sequence"/>
</dbReference>
<evidence type="ECO:0000313" key="1">
    <source>
        <dbReference type="EMBL" id="EGF28907.1"/>
    </source>
</evidence>
<dbReference type="PATRIC" id="fig|991778.3.peg.1213"/>
<reference evidence="1 2" key="1">
    <citation type="journal article" date="2013" name="Mar. Genomics">
        <title>Expression of sulfatases in Rhodopirellula baltica and the diversity of sulfatases in the genus Rhodopirellula.</title>
        <authorList>
            <person name="Wegner C.E."/>
            <person name="Richter-Heitmann T."/>
            <person name="Klindworth A."/>
            <person name="Klockow C."/>
            <person name="Richter M."/>
            <person name="Achstetter T."/>
            <person name="Glockner F.O."/>
            <person name="Harder J."/>
        </authorList>
    </citation>
    <scope>NUCLEOTIDE SEQUENCE [LARGE SCALE GENOMIC DNA]</scope>
    <source>
        <strain evidence="1 2">WH47</strain>
    </source>
</reference>
<gene>
    <name evidence="1" type="ORF">RBWH47_03299</name>
</gene>
<dbReference type="EMBL" id="AFAR01000065">
    <property type="protein sequence ID" value="EGF28907.1"/>
    <property type="molecule type" value="Genomic_DNA"/>
</dbReference>
<evidence type="ECO:0000313" key="2">
    <source>
        <dbReference type="Proteomes" id="UP000006222"/>
    </source>
</evidence>
<proteinExistence type="predicted"/>
<accession>F2AN86</accession>
<comment type="caution">
    <text evidence="1">The sequence shown here is derived from an EMBL/GenBank/DDBJ whole genome shotgun (WGS) entry which is preliminary data.</text>
</comment>
<name>F2AN86_RHOBT</name>
<organism evidence="1 2">
    <name type="scientific">Rhodopirellula baltica WH47</name>
    <dbReference type="NCBI Taxonomy" id="991778"/>
    <lineage>
        <taxon>Bacteria</taxon>
        <taxon>Pseudomonadati</taxon>
        <taxon>Planctomycetota</taxon>
        <taxon>Planctomycetia</taxon>
        <taxon>Pirellulales</taxon>
        <taxon>Pirellulaceae</taxon>
        <taxon>Rhodopirellula</taxon>
    </lineage>
</organism>
<protein>
    <submittedName>
        <fullName evidence="1">Uncharacterized protein</fullName>
    </submittedName>
</protein>